<evidence type="ECO:0000256" key="1">
    <source>
        <dbReference type="SAM" id="MobiDB-lite"/>
    </source>
</evidence>
<sequence length="53" mass="5098">MAAAAAAVLVGGVAVCADTDYARAGGDAGARAVDTTTTDDSTTVEPTTEEPSP</sequence>
<reference evidence="2 3" key="1">
    <citation type="submission" date="2024-10" db="EMBL/GenBank/DDBJ databases">
        <title>The Natural Products Discovery Center: Release of the First 8490 Sequenced Strains for Exploring Actinobacteria Biosynthetic Diversity.</title>
        <authorList>
            <person name="Kalkreuter E."/>
            <person name="Kautsar S.A."/>
            <person name="Yang D."/>
            <person name="Bader C.D."/>
            <person name="Teijaro C.N."/>
            <person name="Fluegel L."/>
            <person name="Davis C.M."/>
            <person name="Simpson J.R."/>
            <person name="Lauterbach L."/>
            <person name="Steele A.D."/>
            <person name="Gui C."/>
            <person name="Meng S."/>
            <person name="Li G."/>
            <person name="Viehrig K."/>
            <person name="Ye F."/>
            <person name="Su P."/>
            <person name="Kiefer A.F."/>
            <person name="Nichols A."/>
            <person name="Cepeda A.J."/>
            <person name="Yan W."/>
            <person name="Fan B."/>
            <person name="Jiang Y."/>
            <person name="Adhikari A."/>
            <person name="Zheng C.-J."/>
            <person name="Schuster L."/>
            <person name="Cowan T.M."/>
            <person name="Smanski M.J."/>
            <person name="Chevrette M.G."/>
            <person name="De Carvalho L.P.S."/>
            <person name="Shen B."/>
        </authorList>
    </citation>
    <scope>NUCLEOTIDE SEQUENCE [LARGE SCALE GENOMIC DNA]</scope>
    <source>
        <strain evidence="2 3">NPDC004550</strain>
    </source>
</reference>
<feature type="region of interest" description="Disordered" evidence="1">
    <location>
        <begin position="25"/>
        <end position="53"/>
    </location>
</feature>
<dbReference type="EMBL" id="JBIALX010000043">
    <property type="protein sequence ID" value="MFF0458699.1"/>
    <property type="molecule type" value="Genomic_DNA"/>
</dbReference>
<dbReference type="RefSeq" id="WP_387256375.1">
    <property type="nucleotide sequence ID" value="NZ_JBIALX010000043.1"/>
</dbReference>
<proteinExistence type="predicted"/>
<dbReference type="Proteomes" id="UP001601521">
    <property type="component" value="Unassembled WGS sequence"/>
</dbReference>
<comment type="caution">
    <text evidence="2">The sequence shown here is derived from an EMBL/GenBank/DDBJ whole genome shotgun (WGS) entry which is preliminary data.</text>
</comment>
<protein>
    <submittedName>
        <fullName evidence="2">Uncharacterized protein</fullName>
    </submittedName>
</protein>
<keyword evidence="3" id="KW-1185">Reference proteome</keyword>
<accession>A0ABW6NXL0</accession>
<gene>
    <name evidence="2" type="ORF">ACFYTH_35625</name>
</gene>
<name>A0ABW6NXL0_9NOCA</name>
<evidence type="ECO:0000313" key="3">
    <source>
        <dbReference type="Proteomes" id="UP001601521"/>
    </source>
</evidence>
<organism evidence="2 3">
    <name type="scientific">Nocardia africana</name>
    <dbReference type="NCBI Taxonomy" id="134964"/>
    <lineage>
        <taxon>Bacteria</taxon>
        <taxon>Bacillati</taxon>
        <taxon>Actinomycetota</taxon>
        <taxon>Actinomycetes</taxon>
        <taxon>Mycobacteriales</taxon>
        <taxon>Nocardiaceae</taxon>
        <taxon>Nocardia</taxon>
    </lineage>
</organism>
<evidence type="ECO:0000313" key="2">
    <source>
        <dbReference type="EMBL" id="MFF0458699.1"/>
    </source>
</evidence>